<evidence type="ECO:0000313" key="2">
    <source>
        <dbReference type="EMBL" id="GBP81180.1"/>
    </source>
</evidence>
<name>A0A4C1Z0W9_EUMVA</name>
<gene>
    <name evidence="2" type="ORF">EVAR_31512_1</name>
</gene>
<dbReference type="AlphaFoldDB" id="A0A4C1Z0W9"/>
<dbReference type="EMBL" id="BGZK01001499">
    <property type="protein sequence ID" value="GBP81180.1"/>
    <property type="molecule type" value="Genomic_DNA"/>
</dbReference>
<accession>A0A4C1Z0W9</accession>
<reference evidence="2 3" key="1">
    <citation type="journal article" date="2019" name="Commun. Biol.">
        <title>The bagworm genome reveals a unique fibroin gene that provides high tensile strength.</title>
        <authorList>
            <person name="Kono N."/>
            <person name="Nakamura H."/>
            <person name="Ohtoshi R."/>
            <person name="Tomita M."/>
            <person name="Numata K."/>
            <person name="Arakawa K."/>
        </authorList>
    </citation>
    <scope>NUCLEOTIDE SEQUENCE [LARGE SCALE GENOMIC DNA]</scope>
</reference>
<organism evidence="2 3">
    <name type="scientific">Eumeta variegata</name>
    <name type="common">Bagworm moth</name>
    <name type="synonym">Eumeta japonica</name>
    <dbReference type="NCBI Taxonomy" id="151549"/>
    <lineage>
        <taxon>Eukaryota</taxon>
        <taxon>Metazoa</taxon>
        <taxon>Ecdysozoa</taxon>
        <taxon>Arthropoda</taxon>
        <taxon>Hexapoda</taxon>
        <taxon>Insecta</taxon>
        <taxon>Pterygota</taxon>
        <taxon>Neoptera</taxon>
        <taxon>Endopterygota</taxon>
        <taxon>Lepidoptera</taxon>
        <taxon>Glossata</taxon>
        <taxon>Ditrysia</taxon>
        <taxon>Tineoidea</taxon>
        <taxon>Psychidae</taxon>
        <taxon>Oiketicinae</taxon>
        <taxon>Eumeta</taxon>
    </lineage>
</organism>
<feature type="region of interest" description="Disordered" evidence="1">
    <location>
        <begin position="1"/>
        <end position="28"/>
    </location>
</feature>
<evidence type="ECO:0000313" key="3">
    <source>
        <dbReference type="Proteomes" id="UP000299102"/>
    </source>
</evidence>
<evidence type="ECO:0000256" key="1">
    <source>
        <dbReference type="SAM" id="MobiDB-lite"/>
    </source>
</evidence>
<dbReference type="Proteomes" id="UP000299102">
    <property type="component" value="Unassembled WGS sequence"/>
</dbReference>
<proteinExistence type="predicted"/>
<sequence>MCSPPVRHFKSPNVTQPHERGQRRRRDTSAIKQIPQISRLVREARLRQPLISAFVIRHADPHRRARRPTDRQLRLGFHNTCCLFDYKKGYETIFPLDIPILSRIYST</sequence>
<keyword evidence="3" id="KW-1185">Reference proteome</keyword>
<comment type="caution">
    <text evidence="2">The sequence shown here is derived from an EMBL/GenBank/DDBJ whole genome shotgun (WGS) entry which is preliminary data.</text>
</comment>
<protein>
    <submittedName>
        <fullName evidence="2">Uncharacterized protein</fullName>
    </submittedName>
</protein>